<gene>
    <name evidence="1" type="ORF">A9Z60_09465</name>
</gene>
<dbReference type="RefSeq" id="WP_066886294.1">
    <property type="nucleotide sequence ID" value="NZ_LZDM01000010.1"/>
</dbReference>
<protein>
    <submittedName>
        <fullName evidence="1">Uncharacterized protein</fullName>
    </submittedName>
</protein>
<evidence type="ECO:0000313" key="1">
    <source>
        <dbReference type="EMBL" id="OBX50435.1"/>
    </source>
</evidence>
<dbReference type="OrthoDB" id="9930407at2"/>
<dbReference type="Proteomes" id="UP000092671">
    <property type="component" value="Unassembled WGS sequence"/>
</dbReference>
<sequence length="190" mass="22609">MGSYIRSLGIKDVKIKLNLFINLDGQLVSADQITDTHKYDDWYYMSESVELIDDRGKILLDKNNEVDIVPFFREFLLTIHQYKQIFDLYLDDWQTREKLCSQTELYYPHTPKMVFSHMNDVYMELTPISMDDGSHNVDMVEYISVFYKELTRVSERFVRTLELLCTDDIDGLNDFFPARIWLDDIMKNVN</sequence>
<dbReference type="AlphaFoldDB" id="A0A1B8PJH4"/>
<comment type="caution">
    <text evidence="1">The sequence shown here is derived from an EMBL/GenBank/DDBJ whole genome shotgun (WGS) entry which is preliminary data.</text>
</comment>
<evidence type="ECO:0000313" key="2">
    <source>
        <dbReference type="Proteomes" id="UP000092671"/>
    </source>
</evidence>
<organism evidence="1 2">
    <name type="scientific">Moraxella nonliquefaciens</name>
    <dbReference type="NCBI Taxonomy" id="478"/>
    <lineage>
        <taxon>Bacteria</taxon>
        <taxon>Pseudomonadati</taxon>
        <taxon>Pseudomonadota</taxon>
        <taxon>Gammaproteobacteria</taxon>
        <taxon>Moraxellales</taxon>
        <taxon>Moraxellaceae</taxon>
        <taxon>Moraxella</taxon>
    </lineage>
</organism>
<proteinExistence type="predicted"/>
<accession>A0A1B8PJH4</accession>
<name>A0A1B8PJH4_MORNO</name>
<dbReference type="EMBL" id="LZDN01000016">
    <property type="protein sequence ID" value="OBX50435.1"/>
    <property type="molecule type" value="Genomic_DNA"/>
</dbReference>
<reference evidence="1 2" key="1">
    <citation type="submission" date="2016-06" db="EMBL/GenBank/DDBJ databases">
        <title>Draft genome of Moraxella nonliquefaciens CCUG 60284.</title>
        <authorList>
            <person name="Salva-Serra F."/>
            <person name="Engstrom-Jakobsson H."/>
            <person name="Thorell K."/>
            <person name="Gonzales-Siles L."/>
            <person name="Karlsson R."/>
            <person name="Boulund F."/>
            <person name="Engstrand L."/>
            <person name="Kristiansson E."/>
            <person name="Moore E."/>
        </authorList>
    </citation>
    <scope>NUCLEOTIDE SEQUENCE [LARGE SCALE GENOMIC DNA]</scope>
    <source>
        <strain evidence="1 2">CCUG 60284</strain>
    </source>
</reference>